<reference evidence="3 4" key="1">
    <citation type="submission" date="2013-02" db="EMBL/GenBank/DDBJ databases">
        <title>The complete genome sequence of Corynebacterium callunae DSM 20147.</title>
        <authorList>
            <person name="Ruckert C."/>
            <person name="Albersmeier A."/>
            <person name="Kalinowski J."/>
        </authorList>
    </citation>
    <scope>NUCLEOTIDE SEQUENCE [LARGE SCALE GENOMIC DNA]</scope>
    <source>
        <strain evidence="3 4">DSM 20147</strain>
    </source>
</reference>
<feature type="signal peptide" evidence="1">
    <location>
        <begin position="1"/>
        <end position="24"/>
    </location>
</feature>
<keyword evidence="4" id="KW-1185">Reference proteome</keyword>
<dbReference type="InterPro" id="IPR058488">
    <property type="entry name" value="DUF8175"/>
</dbReference>
<gene>
    <name evidence="3" type="ORF">H924_03685</name>
</gene>
<name>M1UDW2_9CORY</name>
<organism evidence="3 4">
    <name type="scientific">Corynebacterium callunae DSM 20147</name>
    <dbReference type="NCBI Taxonomy" id="1121353"/>
    <lineage>
        <taxon>Bacteria</taxon>
        <taxon>Bacillati</taxon>
        <taxon>Actinomycetota</taxon>
        <taxon>Actinomycetes</taxon>
        <taxon>Mycobacteriales</taxon>
        <taxon>Corynebacteriaceae</taxon>
        <taxon>Corynebacterium</taxon>
    </lineage>
</organism>
<dbReference type="STRING" id="1121353.H924_03685"/>
<dbReference type="PATRIC" id="fig|1121353.3.peg.758"/>
<accession>M1UDW2</accession>
<evidence type="ECO:0000259" key="2">
    <source>
        <dbReference type="Pfam" id="PF26526"/>
    </source>
</evidence>
<sequence length="205" mass="21868">MKLRHTLPVVLVAISGFAVSCSSAEPEDASIAVVESPEAVWVPGPAGLSIPTGAQGPYELDPVPHEWEESPQGAAMAAVAAQVYMAGADDDTWTDVSRFMLEPGAGRDQWLQARALVTVDGVVDNPAQFTGFSVAEYDEEADKALIILATTWSDGVSFAYPVQLSRTSGDWKVVLPTQDQAPDLTALSEQQLDGFIAFTSVEDER</sequence>
<dbReference type="HOGENOM" id="CLU_079857_0_1_11"/>
<proteinExistence type="predicted"/>
<evidence type="ECO:0000256" key="1">
    <source>
        <dbReference type="SAM" id="SignalP"/>
    </source>
</evidence>
<evidence type="ECO:0000313" key="4">
    <source>
        <dbReference type="Proteomes" id="UP000011760"/>
    </source>
</evidence>
<dbReference type="AlphaFoldDB" id="M1UDW2"/>
<dbReference type="KEGG" id="ccn:H924_03685"/>
<feature type="chain" id="PRO_5004017893" description="DUF8175 domain-containing protein" evidence="1">
    <location>
        <begin position="25"/>
        <end position="205"/>
    </location>
</feature>
<dbReference type="eggNOG" id="ENOG5030MKZ">
    <property type="taxonomic scope" value="Bacteria"/>
</dbReference>
<dbReference type="Pfam" id="PF26526">
    <property type="entry name" value="DUF8175"/>
    <property type="match status" value="1"/>
</dbReference>
<evidence type="ECO:0000313" key="3">
    <source>
        <dbReference type="EMBL" id="AGG66185.1"/>
    </source>
</evidence>
<protein>
    <recommendedName>
        <fullName evidence="2">DUF8175 domain-containing protein</fullName>
    </recommendedName>
</protein>
<feature type="domain" description="DUF8175" evidence="2">
    <location>
        <begin position="21"/>
        <end position="195"/>
    </location>
</feature>
<keyword evidence="1" id="KW-0732">Signal</keyword>
<dbReference type="Proteomes" id="UP000011760">
    <property type="component" value="Chromosome"/>
</dbReference>
<dbReference type="PROSITE" id="PS51257">
    <property type="entry name" value="PROKAR_LIPOPROTEIN"/>
    <property type="match status" value="1"/>
</dbReference>
<dbReference type="EMBL" id="CP004354">
    <property type="protein sequence ID" value="AGG66185.1"/>
    <property type="molecule type" value="Genomic_DNA"/>
</dbReference>